<proteinExistence type="predicted"/>
<keyword evidence="9" id="KW-1185">Reference proteome</keyword>
<evidence type="ECO:0000256" key="1">
    <source>
        <dbReference type="ARBA" id="ARBA00001961"/>
    </source>
</evidence>
<dbReference type="Gene3D" id="3.60.130.10">
    <property type="entry name" value="Clavaminate synthase-like"/>
    <property type="match status" value="2"/>
</dbReference>
<evidence type="ECO:0000313" key="6">
    <source>
        <dbReference type="EMBL" id="CAI3989880.1"/>
    </source>
</evidence>
<feature type="domain" description="TauD/TfdA-like" evidence="5">
    <location>
        <begin position="541"/>
        <end position="803"/>
    </location>
</feature>
<feature type="domain" description="TauD/TfdA-like" evidence="5">
    <location>
        <begin position="90"/>
        <end position="208"/>
    </location>
</feature>
<dbReference type="SUPFAM" id="SSF51197">
    <property type="entry name" value="Clavaminate synthase-like"/>
    <property type="match status" value="2"/>
</dbReference>
<evidence type="ECO:0000256" key="3">
    <source>
        <dbReference type="ARBA" id="ARBA00022873"/>
    </source>
</evidence>
<dbReference type="InterPro" id="IPR050411">
    <property type="entry name" value="AlphaKG_dependent_hydroxylases"/>
</dbReference>
<dbReference type="AlphaFoldDB" id="A0A9P1CE06"/>
<dbReference type="EMBL" id="CAMXCT030001413">
    <property type="protein sequence ID" value="CAL4777192.1"/>
    <property type="molecule type" value="Genomic_DNA"/>
</dbReference>
<keyword evidence="3" id="KW-0124">Carnitine biosynthesis</keyword>
<evidence type="ECO:0000256" key="2">
    <source>
        <dbReference type="ARBA" id="ARBA00005022"/>
    </source>
</evidence>
<dbReference type="PANTHER" id="PTHR10696:SF51">
    <property type="entry name" value="TRIMETHYLLYSINE DIOXYGENASE, MITOCHONDRIAL"/>
    <property type="match status" value="1"/>
</dbReference>
<dbReference type="Pfam" id="PF02668">
    <property type="entry name" value="TauD"/>
    <property type="match status" value="2"/>
</dbReference>
<sequence>MRRFTSPLTNMAKLRKMSGAAMPHESAFSDIAEKGYAVASLGASASIRDMEAVALQLMGVDPLSTGSYNGRGGVVRKSIDGTGFVDSAAGAPKELTIQFHNEMAYAAEFPKYVTFAMVKQANVDGTTTLADNMLVQQKLSASLLKKFHELGVQYIRFLHDESEKSAPDFYNSWQGAFQTSSMDVALQNGNNRTNFSILKKHDDRRLRHILWCPVFHQHPTLGELFFNSVLNRHGSWMDGHSFFGKLPNSERPYHCTWGDGSEFNDEELAEIRLKRRARLVPDECYQGQKEVWASSTMPLMLLATILPKMAISSFLCQQFNGQLVPFLYVIIVGFVAVEQVRSAAACRADDIAAPTADFCDKLTEISQWVLGKSTPLIMALPGFGSQHAGPPFVGATRGMRILVATPVNEGKQVDMEFADGTAYRFHTAWIKDSHPNLTGNDYYRKSAQTLFESDQYTADTVKTASDGSLIAVNFKNHLDENAVTEEYPSAWLHAFAPYVGSPLNQKAKPRINGSGLPGTGSLLDDLYKNRKPWDSSLVMPRFNGQEVLYDENKQIEFLEAMMDPGVAVVTDVGKPKSLEHSDCGQPLEDFMFDILGRANQHPVRATRFGVIHTEARAAEAGSDYDVKNPLSMHTDHSVYHGTPGYLQFMYQARGSVTSKVCDGLALAEYLREHYPKDFEMLSRINVTHSSRNSIYAKDGQYRRESHAEGFCFELVHTHPVFTLDEDGSVLKVVQSETKRGISALPFEAYEPYMNAYKRWMSLCEEPRFKCAFEWPEHSMVVMNNWRVLHGRAEVSAGMPRTMVFAYVMKTIYENRHRLLKQRQAEQKKPELNQRWLTRLPNQVLTSLVD</sequence>
<organism evidence="6">
    <name type="scientific">Cladocopium goreaui</name>
    <dbReference type="NCBI Taxonomy" id="2562237"/>
    <lineage>
        <taxon>Eukaryota</taxon>
        <taxon>Sar</taxon>
        <taxon>Alveolata</taxon>
        <taxon>Dinophyceae</taxon>
        <taxon>Suessiales</taxon>
        <taxon>Symbiodiniaceae</taxon>
        <taxon>Cladocopium</taxon>
    </lineage>
</organism>
<dbReference type="OrthoDB" id="406634at2759"/>
<dbReference type="InterPro" id="IPR003819">
    <property type="entry name" value="TauD/TfdA-like"/>
</dbReference>
<name>A0A9P1CE06_9DINO</name>
<protein>
    <submittedName>
        <fullName evidence="8">Gamma-butyrobetaine dioxygenase (Gamma-butyrobetaine hydroxylase) (Gamma-BBH) (Gamma-butyrobetaine,2-oxoglutarate dioxygenase)</fullName>
    </submittedName>
</protein>
<comment type="pathway">
    <text evidence="2">Amine and polyamine biosynthesis; carnitine biosynthesis.</text>
</comment>
<dbReference type="GO" id="GO:0005739">
    <property type="term" value="C:mitochondrion"/>
    <property type="evidence" value="ECO:0007669"/>
    <property type="project" value="TreeGrafter"/>
</dbReference>
<gene>
    <name evidence="6" type="ORF">C1SCF055_LOCUS16911</name>
</gene>
<comment type="cofactor">
    <cofactor evidence="1">
        <name>L-ascorbate</name>
        <dbReference type="ChEBI" id="CHEBI:38290"/>
    </cofactor>
</comment>
<dbReference type="PANTHER" id="PTHR10696">
    <property type="entry name" value="GAMMA-BUTYROBETAINE HYDROXYLASE-RELATED"/>
    <property type="match status" value="1"/>
</dbReference>
<evidence type="ECO:0000313" key="8">
    <source>
        <dbReference type="EMBL" id="CAL4777192.1"/>
    </source>
</evidence>
<dbReference type="InterPro" id="IPR042098">
    <property type="entry name" value="TauD-like_sf"/>
</dbReference>
<reference evidence="6" key="1">
    <citation type="submission" date="2022-10" db="EMBL/GenBank/DDBJ databases">
        <authorList>
            <person name="Chen Y."/>
            <person name="Dougan E. K."/>
            <person name="Chan C."/>
            <person name="Rhodes N."/>
            <person name="Thang M."/>
        </authorList>
    </citation>
    <scope>NUCLEOTIDE SEQUENCE</scope>
</reference>
<evidence type="ECO:0000313" key="7">
    <source>
        <dbReference type="EMBL" id="CAL1143255.1"/>
    </source>
</evidence>
<dbReference type="GO" id="GO:0051213">
    <property type="term" value="F:dioxygenase activity"/>
    <property type="evidence" value="ECO:0007669"/>
    <property type="project" value="UniProtKB-KW"/>
</dbReference>
<keyword evidence="8" id="KW-0223">Dioxygenase</keyword>
<evidence type="ECO:0000259" key="5">
    <source>
        <dbReference type="Pfam" id="PF02668"/>
    </source>
</evidence>
<evidence type="ECO:0000256" key="4">
    <source>
        <dbReference type="ARBA" id="ARBA00023002"/>
    </source>
</evidence>
<reference evidence="7" key="2">
    <citation type="submission" date="2024-04" db="EMBL/GenBank/DDBJ databases">
        <authorList>
            <person name="Chen Y."/>
            <person name="Shah S."/>
            <person name="Dougan E. K."/>
            <person name="Thang M."/>
            <person name="Chan C."/>
        </authorList>
    </citation>
    <scope>NUCLEOTIDE SEQUENCE [LARGE SCALE GENOMIC DNA]</scope>
</reference>
<dbReference type="EMBL" id="CAMXCT010001413">
    <property type="protein sequence ID" value="CAI3989880.1"/>
    <property type="molecule type" value="Genomic_DNA"/>
</dbReference>
<dbReference type="EMBL" id="CAMXCT020001413">
    <property type="protein sequence ID" value="CAL1143255.1"/>
    <property type="molecule type" value="Genomic_DNA"/>
</dbReference>
<dbReference type="Proteomes" id="UP001152797">
    <property type="component" value="Unassembled WGS sequence"/>
</dbReference>
<comment type="caution">
    <text evidence="6">The sequence shown here is derived from an EMBL/GenBank/DDBJ whole genome shotgun (WGS) entry which is preliminary data.</text>
</comment>
<evidence type="ECO:0000313" key="9">
    <source>
        <dbReference type="Proteomes" id="UP001152797"/>
    </source>
</evidence>
<accession>A0A9P1CE06</accession>
<keyword evidence="4" id="KW-0560">Oxidoreductase</keyword>
<dbReference type="GO" id="GO:0045329">
    <property type="term" value="P:carnitine biosynthetic process"/>
    <property type="evidence" value="ECO:0007669"/>
    <property type="project" value="UniProtKB-KW"/>
</dbReference>